<dbReference type="PANTHER" id="PTHR46796:SF14">
    <property type="entry name" value="TRANSCRIPTIONAL REGULATORY PROTEIN"/>
    <property type="match status" value="1"/>
</dbReference>
<dbReference type="PROSITE" id="PS00041">
    <property type="entry name" value="HTH_ARAC_FAMILY_1"/>
    <property type="match status" value="1"/>
</dbReference>
<evidence type="ECO:0000259" key="4">
    <source>
        <dbReference type="PROSITE" id="PS01124"/>
    </source>
</evidence>
<dbReference type="Gene3D" id="1.10.10.60">
    <property type="entry name" value="Homeodomain-like"/>
    <property type="match status" value="2"/>
</dbReference>
<sequence length="301" mass="33983">MATAQSDNASSEFIPADVRQSVVTQTLPSAQIGISRLKSARRNMGRTAPYDLEDADLIVLQLQAFGEQDLWLDGRAARFVPYKAGTVTIHDLDRRWVADLKGTFDCIHFHLPRRTLEETADEIGGRRRPQLYLPPHLSETDPIVHHLGQALLPALAQPEYASQLFIDHVALAFQAHIAHQYGGIGEQREKQTGKLTPWQERQAKGLLFEHLNGKISLVDVAKACGMSRSHFVKSFHQTTGLPPHRWLINQRVELAKKYLRTSPMPLNMISDLCGFADPSHFTRTFTRLTGVTPRQWRADNR</sequence>
<dbReference type="SMART" id="SM00342">
    <property type="entry name" value="HTH_ARAC"/>
    <property type="match status" value="1"/>
</dbReference>
<gene>
    <name evidence="5" type="ORF">BSFP_066750</name>
</gene>
<dbReference type="Proteomes" id="UP000218432">
    <property type="component" value="Chromosome 3"/>
</dbReference>
<dbReference type="Pfam" id="PF12833">
    <property type="entry name" value="HTH_18"/>
    <property type="match status" value="1"/>
</dbReference>
<dbReference type="RefSeq" id="WP_096476145.1">
    <property type="nucleotide sequence ID" value="NZ_AP018113.1"/>
</dbReference>
<dbReference type="GO" id="GO:0043565">
    <property type="term" value="F:sequence-specific DNA binding"/>
    <property type="evidence" value="ECO:0007669"/>
    <property type="project" value="InterPro"/>
</dbReference>
<keyword evidence="3" id="KW-0804">Transcription</keyword>
<organism evidence="5 6">
    <name type="scientific">Burkholderia stabilis</name>
    <dbReference type="NCBI Taxonomy" id="95485"/>
    <lineage>
        <taxon>Bacteria</taxon>
        <taxon>Pseudomonadati</taxon>
        <taxon>Pseudomonadota</taxon>
        <taxon>Betaproteobacteria</taxon>
        <taxon>Burkholderiales</taxon>
        <taxon>Burkholderiaceae</taxon>
        <taxon>Burkholderia</taxon>
        <taxon>Burkholderia cepacia complex</taxon>
    </lineage>
</organism>
<evidence type="ECO:0000256" key="3">
    <source>
        <dbReference type="ARBA" id="ARBA00023163"/>
    </source>
</evidence>
<evidence type="ECO:0000313" key="6">
    <source>
        <dbReference type="Proteomes" id="UP000218432"/>
    </source>
</evidence>
<dbReference type="InterPro" id="IPR050204">
    <property type="entry name" value="AraC_XylS_family_regulators"/>
</dbReference>
<dbReference type="InterPro" id="IPR018060">
    <property type="entry name" value="HTH_AraC"/>
</dbReference>
<dbReference type="EMBL" id="AP018113">
    <property type="protein sequence ID" value="BAX63802.1"/>
    <property type="molecule type" value="Genomic_DNA"/>
</dbReference>
<dbReference type="AlphaFoldDB" id="A0A1Y1BUU8"/>
<keyword evidence="1" id="KW-0805">Transcription regulation</keyword>
<protein>
    <submittedName>
        <fullName evidence="5">AraC family transcriptional regulator</fullName>
    </submittedName>
</protein>
<dbReference type="PROSITE" id="PS01124">
    <property type="entry name" value="HTH_ARAC_FAMILY_2"/>
    <property type="match status" value="1"/>
</dbReference>
<dbReference type="InterPro" id="IPR009057">
    <property type="entry name" value="Homeodomain-like_sf"/>
</dbReference>
<name>A0A1Y1BUU8_9BURK</name>
<evidence type="ECO:0000256" key="1">
    <source>
        <dbReference type="ARBA" id="ARBA00023015"/>
    </source>
</evidence>
<evidence type="ECO:0000313" key="5">
    <source>
        <dbReference type="EMBL" id="BAX63802.1"/>
    </source>
</evidence>
<proteinExistence type="predicted"/>
<dbReference type="InterPro" id="IPR018062">
    <property type="entry name" value="HTH_AraC-typ_CS"/>
</dbReference>
<feature type="domain" description="HTH araC/xylS-type" evidence="4">
    <location>
        <begin position="201"/>
        <end position="299"/>
    </location>
</feature>
<reference evidence="5 6" key="1">
    <citation type="journal article" date="2017" name="Genome Announc.">
        <title>Complete Genome Sequence of Burkholderia stabilis FERMP-21014.</title>
        <authorList>
            <person name="Konishi K."/>
            <person name="Kumagai T."/>
            <person name="Sakasegawa S."/>
            <person name="Tamura T."/>
        </authorList>
    </citation>
    <scope>NUCLEOTIDE SEQUENCE [LARGE SCALE GENOMIC DNA]</scope>
    <source>
        <strain evidence="5 6">FERMP-21014</strain>
    </source>
</reference>
<evidence type="ECO:0000256" key="2">
    <source>
        <dbReference type="ARBA" id="ARBA00023125"/>
    </source>
</evidence>
<keyword evidence="2" id="KW-0238">DNA-binding</keyword>
<accession>A0A1Y1BUU8</accession>
<dbReference type="PANTHER" id="PTHR46796">
    <property type="entry name" value="HTH-TYPE TRANSCRIPTIONAL ACTIVATOR RHAS-RELATED"/>
    <property type="match status" value="1"/>
</dbReference>
<dbReference type="GO" id="GO:0003700">
    <property type="term" value="F:DNA-binding transcription factor activity"/>
    <property type="evidence" value="ECO:0007669"/>
    <property type="project" value="InterPro"/>
</dbReference>
<dbReference type="SUPFAM" id="SSF46689">
    <property type="entry name" value="Homeodomain-like"/>
    <property type="match status" value="2"/>
</dbReference>